<dbReference type="EMBL" id="MH591103">
    <property type="protein sequence ID" value="AYC64862.1"/>
    <property type="molecule type" value="Genomic_DNA"/>
</dbReference>
<dbReference type="AlphaFoldDB" id="A0A386AZJ7"/>
<reference evidence="1" key="2">
    <citation type="journal article" date="2019" name="Mol. Phylogenet. Evol.">
        <title>Reassessment of the classification of bryopsidales (chlorophyta) based on chloroplast phylogenomic analyses.</title>
        <authorList>
            <person name="Cremen M.C."/>
            <person name="Leliaert F."/>
            <person name="West J."/>
            <person name="Lam D.W."/>
            <person name="Shimada S."/>
            <person name="Lopez-Bautista J.M."/>
            <person name="Verbruggen H."/>
        </authorList>
    </citation>
    <scope>NUCLEOTIDE SEQUENCE</scope>
</reference>
<evidence type="ECO:0000313" key="1">
    <source>
        <dbReference type="EMBL" id="AYC64862.1"/>
    </source>
</evidence>
<sequence length="122" mass="14021">MKLKLIFKKSQIIEEVYKINRRRRENPPIGSPSLSFEVGFFKQSTSLTMRTAPVSQNPQFSNTKKGLMESIKVLISLLQIVFLFEIQRILEGSSEAFSIFLSRGLVSVVCSERDFSRQSQSW</sequence>
<keyword evidence="1" id="KW-0150">Chloroplast</keyword>
<name>A0A386AZJ7_9CHLO</name>
<dbReference type="RefSeq" id="YP_009518923.1">
    <property type="nucleotide sequence ID" value="NC_039520.1"/>
</dbReference>
<protein>
    <submittedName>
        <fullName evidence="1">Uncharacterized protein</fullName>
    </submittedName>
</protein>
<proteinExistence type="predicted"/>
<organism evidence="1">
    <name type="scientific">Boodleopsis pusilla</name>
    <dbReference type="NCBI Taxonomy" id="381415"/>
    <lineage>
        <taxon>Eukaryota</taxon>
        <taxon>Viridiplantae</taxon>
        <taxon>Chlorophyta</taxon>
        <taxon>core chlorophytes</taxon>
        <taxon>Ulvophyceae</taxon>
        <taxon>TCBD clade</taxon>
        <taxon>Bryopsidales</taxon>
        <taxon>Halimedineae</taxon>
        <taxon>Halimedaceae</taxon>
        <taxon>Rhipileae</taxon>
        <taxon>Boodleopsis</taxon>
    </lineage>
</organism>
<accession>A0A386AZJ7</accession>
<reference evidence="1" key="1">
    <citation type="submission" date="2018-07" db="EMBL/GenBank/DDBJ databases">
        <authorList>
            <person name="Quirk P.G."/>
            <person name="Krulwich T.A."/>
        </authorList>
    </citation>
    <scope>NUCLEOTIDE SEQUENCE</scope>
</reference>
<geneLocation type="chloroplast" evidence="1"/>
<gene>
    <name evidence="1" type="primary">orf122</name>
</gene>
<keyword evidence="1" id="KW-0934">Plastid</keyword>
<dbReference type="GeneID" id="38278700"/>